<organism evidence="2 3">
    <name type="scientific">Arachis duranensis</name>
    <name type="common">Wild peanut</name>
    <dbReference type="NCBI Taxonomy" id="130453"/>
    <lineage>
        <taxon>Eukaryota</taxon>
        <taxon>Viridiplantae</taxon>
        <taxon>Streptophyta</taxon>
        <taxon>Embryophyta</taxon>
        <taxon>Tracheophyta</taxon>
        <taxon>Spermatophyta</taxon>
        <taxon>Magnoliopsida</taxon>
        <taxon>eudicotyledons</taxon>
        <taxon>Gunneridae</taxon>
        <taxon>Pentapetalae</taxon>
        <taxon>rosids</taxon>
        <taxon>fabids</taxon>
        <taxon>Fabales</taxon>
        <taxon>Fabaceae</taxon>
        <taxon>Papilionoideae</taxon>
        <taxon>50 kb inversion clade</taxon>
        <taxon>dalbergioids sensu lato</taxon>
        <taxon>Dalbergieae</taxon>
        <taxon>Pterocarpus clade</taxon>
        <taxon>Arachis</taxon>
    </lineage>
</organism>
<dbReference type="Proteomes" id="UP000515211">
    <property type="component" value="Chromosome 7"/>
</dbReference>
<proteinExistence type="predicted"/>
<evidence type="ECO:0000313" key="2">
    <source>
        <dbReference type="Proteomes" id="UP000515211"/>
    </source>
</evidence>
<dbReference type="OrthoDB" id="10611338at2759"/>
<protein>
    <submittedName>
        <fullName evidence="3">Uncharacterized protein LOC107496709</fullName>
    </submittedName>
</protein>
<evidence type="ECO:0000313" key="3">
    <source>
        <dbReference type="RefSeq" id="XP_015973509.1"/>
    </source>
</evidence>
<dbReference type="KEGG" id="adu:107496709"/>
<feature type="compositionally biased region" description="Basic residues" evidence="1">
    <location>
        <begin position="62"/>
        <end position="74"/>
    </location>
</feature>
<gene>
    <name evidence="3" type="primary">LOC107496709</name>
</gene>
<reference evidence="2" key="1">
    <citation type="journal article" date="2016" name="Nat. Genet.">
        <title>The genome sequences of Arachis duranensis and Arachis ipaensis, the diploid ancestors of cultivated peanut.</title>
        <authorList>
            <person name="Bertioli D.J."/>
            <person name="Cannon S.B."/>
            <person name="Froenicke L."/>
            <person name="Huang G."/>
            <person name="Farmer A.D."/>
            <person name="Cannon E.K."/>
            <person name="Liu X."/>
            <person name="Gao D."/>
            <person name="Clevenger J."/>
            <person name="Dash S."/>
            <person name="Ren L."/>
            <person name="Moretzsohn M.C."/>
            <person name="Shirasawa K."/>
            <person name="Huang W."/>
            <person name="Vidigal B."/>
            <person name="Abernathy B."/>
            <person name="Chu Y."/>
            <person name="Niederhuth C.E."/>
            <person name="Umale P."/>
            <person name="Araujo A.C."/>
            <person name="Kozik A."/>
            <person name="Kim K.D."/>
            <person name="Burow M.D."/>
            <person name="Varshney R.K."/>
            <person name="Wang X."/>
            <person name="Zhang X."/>
            <person name="Barkley N."/>
            <person name="Guimaraes P.M."/>
            <person name="Isobe S."/>
            <person name="Guo B."/>
            <person name="Liao B."/>
            <person name="Stalker H.T."/>
            <person name="Schmitz R.J."/>
            <person name="Scheffler B.E."/>
            <person name="Leal-Bertioli S.C."/>
            <person name="Xun X."/>
            <person name="Jackson S.A."/>
            <person name="Michelmore R."/>
            <person name="Ozias-Akins P."/>
        </authorList>
    </citation>
    <scope>NUCLEOTIDE SEQUENCE [LARGE SCALE GENOMIC DNA]</scope>
    <source>
        <strain evidence="2">cv. V14167</strain>
    </source>
</reference>
<accession>A0A6P4E4N3</accession>
<name>A0A6P4E4N3_ARADU</name>
<dbReference type="AlphaFoldDB" id="A0A6P4E4N3"/>
<dbReference type="RefSeq" id="XP_015973509.1">
    <property type="nucleotide sequence ID" value="XM_016118023.3"/>
</dbReference>
<feature type="compositionally biased region" description="Basic and acidic residues" evidence="1">
    <location>
        <begin position="75"/>
        <end position="100"/>
    </location>
</feature>
<dbReference type="GeneID" id="107496709"/>
<feature type="region of interest" description="Disordered" evidence="1">
    <location>
        <begin position="62"/>
        <end position="121"/>
    </location>
</feature>
<sequence length="121" mass="13794">MTKTEIQKDKEWCDHCVKFSQVKRETYSSDFWSNSCNTCGRILSDSSLRGFPLPISFRVSMKRRHKSGSGRRTKKAVDKHNHDDMEQVEKKQGLKSKSNDDKDDDGIDDTGTDCASSVTRS</sequence>
<keyword evidence="2" id="KW-1185">Reference proteome</keyword>
<feature type="compositionally biased region" description="Acidic residues" evidence="1">
    <location>
        <begin position="101"/>
        <end position="111"/>
    </location>
</feature>
<reference evidence="3" key="2">
    <citation type="submission" date="2025-08" db="UniProtKB">
        <authorList>
            <consortium name="RefSeq"/>
        </authorList>
    </citation>
    <scope>IDENTIFICATION</scope>
    <source>
        <tissue evidence="3">Whole plant</tissue>
    </source>
</reference>
<evidence type="ECO:0000256" key="1">
    <source>
        <dbReference type="SAM" id="MobiDB-lite"/>
    </source>
</evidence>